<dbReference type="EMBL" id="WXEW01000002">
    <property type="protein sequence ID" value="NAS21848.1"/>
    <property type="molecule type" value="Genomic_DNA"/>
</dbReference>
<sequence length="509" mass="56537">MGVLDGLPAESRGWLDELDPGTLRMFDRLDGVVSPRAPYGYIDNPRFKELSGGWGEAEWRATALWAQLLTLTDDVFDWPFLVQVARRRLNWTPRERELLWRTTGSVSERYADTVLEIPVSAVRRVPVAEREPLLALMTHARRQMERLPGVIASPVVRRLDDLLAEHLAGDPGAAVRALLPADDAFADLLHDEYGERLGRVLPMARHWATATAANPSRRWTQVAAERLTPEAAELVREILGRVPAYREGLRHNGYVEVLVYLEHRTADLLRGMIWTCEPLDEPWVTGLLGDVALATGIGMGGSGPNARNERVANAALGVLDRRGGLDAVPWLARVQARVRRRNILAKVAGILASIAAREGLTSDQLLERTVPTFGLGFDGSRTEDGLTLSVTGAITHHGRTTIPKSVDRGLLAEFRATAKELKKALPAERFRVERAMATERVWHWEAVREFYLDHPVTGSHARALIWEVLHGPAAQRVRPGMLSVILSKAFLLAADTEITDPTITRQLRP</sequence>
<evidence type="ECO:0000259" key="1">
    <source>
        <dbReference type="Pfam" id="PF13569"/>
    </source>
</evidence>
<protein>
    <submittedName>
        <fullName evidence="3">DUF4132 domain-containing protein</fullName>
    </submittedName>
</protein>
<keyword evidence="4" id="KW-1185">Reference proteome</keyword>
<dbReference type="InterPro" id="IPR025406">
    <property type="entry name" value="DUF4132"/>
</dbReference>
<name>A0A7C9J7P2_9ACTN</name>
<evidence type="ECO:0000259" key="2">
    <source>
        <dbReference type="Pfam" id="PF24879"/>
    </source>
</evidence>
<dbReference type="Pfam" id="PF24879">
    <property type="entry name" value="DUF7737"/>
    <property type="match status" value="1"/>
</dbReference>
<gene>
    <name evidence="3" type="ORF">GT755_09145</name>
</gene>
<proteinExistence type="predicted"/>
<feature type="domain" description="DUF7737" evidence="2">
    <location>
        <begin position="481"/>
        <end position="507"/>
    </location>
</feature>
<dbReference type="Proteomes" id="UP000479526">
    <property type="component" value="Unassembled WGS sequence"/>
</dbReference>
<dbReference type="RefSeq" id="WP_161479236.1">
    <property type="nucleotide sequence ID" value="NZ_WXEW01000002.1"/>
</dbReference>
<accession>A0A7C9J7P2</accession>
<comment type="caution">
    <text evidence="3">The sequence shown here is derived from an EMBL/GenBank/DDBJ whole genome shotgun (WGS) entry which is preliminary data.</text>
</comment>
<dbReference type="Pfam" id="PF13569">
    <property type="entry name" value="DUF4132"/>
    <property type="match status" value="1"/>
</dbReference>
<reference evidence="3 4" key="1">
    <citation type="submission" date="2020-01" db="EMBL/GenBank/DDBJ databases">
        <title>Herbidospora sp. NEAU-GS84 nov., a novel actinomycete isolated from soil.</title>
        <authorList>
            <person name="Han L."/>
        </authorList>
    </citation>
    <scope>NUCLEOTIDE SEQUENCE [LARGE SCALE GENOMIC DNA]</scope>
    <source>
        <strain evidence="3 4">NEAU-GS84</strain>
    </source>
</reference>
<evidence type="ECO:0000313" key="4">
    <source>
        <dbReference type="Proteomes" id="UP000479526"/>
    </source>
</evidence>
<organism evidence="3 4">
    <name type="scientific">Herbidospora solisilvae</name>
    <dbReference type="NCBI Taxonomy" id="2696284"/>
    <lineage>
        <taxon>Bacteria</taxon>
        <taxon>Bacillati</taxon>
        <taxon>Actinomycetota</taxon>
        <taxon>Actinomycetes</taxon>
        <taxon>Streptosporangiales</taxon>
        <taxon>Streptosporangiaceae</taxon>
        <taxon>Herbidospora</taxon>
    </lineage>
</organism>
<dbReference type="InterPro" id="IPR056639">
    <property type="entry name" value="DUF7737"/>
</dbReference>
<dbReference type="AlphaFoldDB" id="A0A7C9J7P2"/>
<feature type="domain" description="DUF4132" evidence="1">
    <location>
        <begin position="404"/>
        <end position="473"/>
    </location>
</feature>
<evidence type="ECO:0000313" key="3">
    <source>
        <dbReference type="EMBL" id="NAS21848.1"/>
    </source>
</evidence>